<evidence type="ECO:0000313" key="7">
    <source>
        <dbReference type="EMBL" id="KQB35419.1"/>
    </source>
</evidence>
<keyword evidence="4 6" id="KW-1133">Transmembrane helix</keyword>
<proteinExistence type="predicted"/>
<evidence type="ECO:0000256" key="5">
    <source>
        <dbReference type="ARBA" id="ARBA00023136"/>
    </source>
</evidence>
<keyword evidence="2" id="KW-1003">Cell membrane</keyword>
<keyword evidence="3 6" id="KW-0812">Transmembrane</keyword>
<dbReference type="InParanoid" id="A0A0Q0RJ06"/>
<feature type="transmembrane region" description="Helical" evidence="6">
    <location>
        <begin position="12"/>
        <end position="40"/>
    </location>
</feature>
<dbReference type="GO" id="GO:0005886">
    <property type="term" value="C:plasma membrane"/>
    <property type="evidence" value="ECO:0007669"/>
    <property type="project" value="UniProtKB-SubCell"/>
</dbReference>
<reference evidence="7 8" key="1">
    <citation type="submission" date="2015-09" db="EMBL/GenBank/DDBJ databases">
        <title>Heavy metals and arsenic resistance mechanisms in polyextremophilic archaea of the family Ferroplasmaceae.</title>
        <authorList>
            <person name="Bulaev A.G."/>
            <person name="Kanygina A.V."/>
        </authorList>
    </citation>
    <scope>NUCLEOTIDE SEQUENCE [LARGE SCALE GENOMIC DNA]</scope>
    <source>
        <strain evidence="7 8">BH2</strain>
    </source>
</reference>
<dbReference type="GeneID" id="84222237"/>
<dbReference type="EMBL" id="LKBH01000137">
    <property type="protein sequence ID" value="KQB35419.1"/>
    <property type="molecule type" value="Genomic_DNA"/>
</dbReference>
<comment type="subcellular location">
    <subcellularLocation>
        <location evidence="1">Cell membrane</location>
        <topology evidence="1">Multi-pass membrane protein</topology>
    </subcellularLocation>
</comment>
<protein>
    <recommendedName>
        <fullName evidence="9">Phosphate-starvation-inducible E-like protein</fullName>
    </recommendedName>
</protein>
<dbReference type="InterPro" id="IPR020948">
    <property type="entry name" value="P_starv_induced_PsiE-like"/>
</dbReference>
<feature type="transmembrane region" description="Helical" evidence="6">
    <location>
        <begin position="122"/>
        <end position="140"/>
    </location>
</feature>
<evidence type="ECO:0008006" key="9">
    <source>
        <dbReference type="Google" id="ProtNLM"/>
    </source>
</evidence>
<evidence type="ECO:0000256" key="3">
    <source>
        <dbReference type="ARBA" id="ARBA00022692"/>
    </source>
</evidence>
<evidence type="ECO:0000256" key="4">
    <source>
        <dbReference type="ARBA" id="ARBA00022989"/>
    </source>
</evidence>
<organism evidence="7 8">
    <name type="scientific">Acidiplasma cupricumulans</name>
    <dbReference type="NCBI Taxonomy" id="312540"/>
    <lineage>
        <taxon>Archaea</taxon>
        <taxon>Methanobacteriati</taxon>
        <taxon>Thermoplasmatota</taxon>
        <taxon>Thermoplasmata</taxon>
        <taxon>Thermoplasmatales</taxon>
        <taxon>Ferroplasmaceae</taxon>
        <taxon>Acidiplasma</taxon>
    </lineage>
</organism>
<evidence type="ECO:0000256" key="6">
    <source>
        <dbReference type="SAM" id="Phobius"/>
    </source>
</evidence>
<evidence type="ECO:0000256" key="2">
    <source>
        <dbReference type="ARBA" id="ARBA00022475"/>
    </source>
</evidence>
<keyword evidence="8" id="KW-1185">Reference proteome</keyword>
<comment type="caution">
    <text evidence="7">The sequence shown here is derived from an EMBL/GenBank/DDBJ whole genome shotgun (WGS) entry which is preliminary data.</text>
</comment>
<dbReference type="Pfam" id="PF06146">
    <property type="entry name" value="PsiE"/>
    <property type="match status" value="1"/>
</dbReference>
<dbReference type="RefSeq" id="WP_048101743.1">
    <property type="nucleotide sequence ID" value="NZ_LKBH01000137.1"/>
</dbReference>
<sequence length="148" mass="16728">MNYRFENLDKKLINAITVLLKILLLAAFIAVIVYMIIAIYNSVLYYKGSGENILYTFIDIIVENSLLAVVIFEIYESVSDFFDGTGKTVQYILNAAISFSAREILLIIFQAKFSSAIEFNEIISISVLIVALSFSSFIISRQNIKKTQ</sequence>
<name>A0A0Q0RJ06_9ARCH</name>
<gene>
    <name evidence="7" type="ORF">AOG55_06785</name>
</gene>
<dbReference type="AlphaFoldDB" id="A0A0Q0RJ06"/>
<evidence type="ECO:0000256" key="1">
    <source>
        <dbReference type="ARBA" id="ARBA00004651"/>
    </source>
</evidence>
<feature type="transmembrane region" description="Helical" evidence="6">
    <location>
        <begin position="52"/>
        <end position="72"/>
    </location>
</feature>
<dbReference type="Proteomes" id="UP000050301">
    <property type="component" value="Unassembled WGS sequence"/>
</dbReference>
<evidence type="ECO:0000313" key="8">
    <source>
        <dbReference type="Proteomes" id="UP000050301"/>
    </source>
</evidence>
<accession>A0A0Q0RJ06</accession>
<keyword evidence="5 6" id="KW-0472">Membrane</keyword>